<dbReference type="InterPro" id="IPR012341">
    <property type="entry name" value="6hp_glycosidase-like_sf"/>
</dbReference>
<dbReference type="PANTHER" id="PTHR31084">
    <property type="entry name" value="ALPHA-L-FUCOSIDASE 2"/>
    <property type="match status" value="1"/>
</dbReference>
<dbReference type="InterPro" id="IPR027414">
    <property type="entry name" value="GH95_N_dom"/>
</dbReference>
<dbReference type="Pfam" id="PF22124">
    <property type="entry name" value="Glyco_hydro_95_cat"/>
    <property type="match status" value="1"/>
</dbReference>
<dbReference type="InterPro" id="IPR016518">
    <property type="entry name" value="Alpha-L-fucosidase"/>
</dbReference>
<dbReference type="InterPro" id="IPR008928">
    <property type="entry name" value="6-hairpin_glycosidase_sf"/>
</dbReference>
<dbReference type="Pfam" id="PF14498">
    <property type="entry name" value="Glyco_hyd_65N_2"/>
    <property type="match status" value="1"/>
</dbReference>
<dbReference type="PANTHER" id="PTHR31084:SF0">
    <property type="entry name" value="ALPHA-L-FUCOSIDASE 2"/>
    <property type="match status" value="1"/>
</dbReference>
<sequence>MRKSNGSQSSRPDKNNMILKYPASWWKGMWREALPSGNGILGASVRGGIHQEVILLQHGELWHWGRKDELPDVSQTLQETRRLMDAGEYSEASWHLTRAVQAEGYASKLSSRFPLAELSLTMKGDYAFHHYRRGLDMETGEIHVSWEEGERKISRSLFVSRADDCVVFRINAEVQSTSDSPQLLETGSTPMISGSVGLQFPPGDRERGDEEFKELIMSVTVKTDEDEQYVFYGGRNDDGQDYGAVMRLICVGDDPGAGVIPSRRALHFPGKGVAIPDKDQRDDSEKQAVHAELPFETSGDVLVLVKMFVTGKREEEWARLKQELAGLEPDYYSILSRHTELHQPLFQSAELDLEDTVDDGRSNEELLLDAYEGEAPLGLIRKMWAYGRYLFISGTSEEGNIPFGLYGLWGGDYRLIWGHHMANENVQMMYWHSAVGGLSCMNLSLFRYYNGLMDVFKENARKLYGCRGIYIPAGTTPGIGIPNQIVPVIMNWTGAAGWLARHYYEYFWYTGDMQFLREQALPFMREALQFYEDFLVLDDEGLYMIYPSVSPENTPQNFMPQDGKQLAHPMPTAINATMDVAIIRELLTHTIQASRIIRANSSKIPEWEAMLTRLPSYMLNEEGAVKEWLHPAFEDRQDHRHLSHLYPVFPGQEVSLEEDPLLFEAFEKAVHQRKLEAQSGWSLAHMSSIYARLGDGERALDSLDHLARSCVLSNGFTLHNDWRNMGICLTLDAAPVQLDANMGWVNAVQEMLLQVSPQRIKLLPALPDRMLRGELQNWRIPGGALSLAWDRKSGAFQAELAATRRISSKLQLPGWVDISLCKQYGDKKFKSISMENGAFLLHLEEGERWSVKLNTV</sequence>
<feature type="domain" description="Glycosyl hydrolase family 95 N-terminal" evidence="1">
    <location>
        <begin position="20"/>
        <end position="175"/>
    </location>
</feature>
<accession>A0ABW8HPV2</accession>
<evidence type="ECO:0000313" key="3">
    <source>
        <dbReference type="EMBL" id="MFK0521680.1"/>
    </source>
</evidence>
<keyword evidence="4" id="KW-1185">Reference proteome</keyword>
<feature type="domain" description="Glycosyl hydrolase family 95 catalytic" evidence="2">
    <location>
        <begin position="331"/>
        <end position="752"/>
    </location>
</feature>
<organism evidence="3 4">
    <name type="scientific">Paenibacillus illinoisensis</name>
    <dbReference type="NCBI Taxonomy" id="59845"/>
    <lineage>
        <taxon>Bacteria</taxon>
        <taxon>Bacillati</taxon>
        <taxon>Bacillota</taxon>
        <taxon>Bacilli</taxon>
        <taxon>Bacillales</taxon>
        <taxon>Paenibacillaceae</taxon>
        <taxon>Paenibacillus</taxon>
    </lineage>
</organism>
<dbReference type="RefSeq" id="WP_402872039.1">
    <property type="nucleotide sequence ID" value="NZ_JBIYSL010000001.1"/>
</dbReference>
<keyword evidence="3" id="KW-0378">Hydrolase</keyword>
<dbReference type="EMBL" id="JBIYSL010000001">
    <property type="protein sequence ID" value="MFK0521680.1"/>
    <property type="molecule type" value="Genomic_DNA"/>
</dbReference>
<dbReference type="SUPFAM" id="SSF48208">
    <property type="entry name" value="Six-hairpin glycosidases"/>
    <property type="match status" value="1"/>
</dbReference>
<dbReference type="Gene3D" id="1.50.10.10">
    <property type="match status" value="1"/>
</dbReference>
<evidence type="ECO:0000259" key="2">
    <source>
        <dbReference type="Pfam" id="PF22124"/>
    </source>
</evidence>
<proteinExistence type="predicted"/>
<evidence type="ECO:0000313" key="4">
    <source>
        <dbReference type="Proteomes" id="UP001618531"/>
    </source>
</evidence>
<dbReference type="Proteomes" id="UP001618531">
    <property type="component" value="Unassembled WGS sequence"/>
</dbReference>
<protein>
    <submittedName>
        <fullName evidence="3">Glycosyl hydrolase family 95 catalytic domain-containing protein</fullName>
    </submittedName>
</protein>
<dbReference type="InterPro" id="IPR054363">
    <property type="entry name" value="GH95_cat"/>
</dbReference>
<gene>
    <name evidence="3" type="ORF">ACINKY_05655</name>
</gene>
<comment type="caution">
    <text evidence="3">The sequence shown here is derived from an EMBL/GenBank/DDBJ whole genome shotgun (WGS) entry which is preliminary data.</text>
</comment>
<dbReference type="GO" id="GO:0016787">
    <property type="term" value="F:hydrolase activity"/>
    <property type="evidence" value="ECO:0007669"/>
    <property type="project" value="UniProtKB-KW"/>
</dbReference>
<dbReference type="Gene3D" id="2.70.98.50">
    <property type="entry name" value="putative glycoside hydrolase family protein from bacillus halodurans"/>
    <property type="match status" value="1"/>
</dbReference>
<reference evidence="3 4" key="1">
    <citation type="submission" date="2024-11" db="EMBL/GenBank/DDBJ databases">
        <title>Identification and Characterization of a Novel Fosfomycin Bacillithiol Transferase FosB8 in Paenibacillus illinoisensis.</title>
        <authorList>
            <person name="Lu W."/>
        </authorList>
    </citation>
    <scope>NUCLEOTIDE SEQUENCE [LARGE SCALE GENOMIC DNA]</scope>
    <source>
        <strain evidence="3 4">WP77</strain>
    </source>
</reference>
<evidence type="ECO:0000259" key="1">
    <source>
        <dbReference type="Pfam" id="PF14498"/>
    </source>
</evidence>
<name>A0ABW8HPV2_9BACL</name>
<dbReference type="PIRSF" id="PIRSF007663">
    <property type="entry name" value="UCP007663"/>
    <property type="match status" value="1"/>
</dbReference>